<accession>A0ABQ2LVZ9</accession>
<keyword evidence="3" id="KW-1185">Reference proteome</keyword>
<evidence type="ECO:0008006" key="4">
    <source>
        <dbReference type="Google" id="ProtNLM"/>
    </source>
</evidence>
<evidence type="ECO:0000313" key="3">
    <source>
        <dbReference type="Proteomes" id="UP000631535"/>
    </source>
</evidence>
<proteinExistence type="predicted"/>
<feature type="chain" id="PRO_5045912570" description="Lipoprotein" evidence="1">
    <location>
        <begin position="25"/>
        <end position="302"/>
    </location>
</feature>
<dbReference type="EMBL" id="BMMP01000002">
    <property type="protein sequence ID" value="GGO43781.1"/>
    <property type="molecule type" value="Genomic_DNA"/>
</dbReference>
<protein>
    <recommendedName>
        <fullName evidence="4">Lipoprotein</fullName>
    </recommendedName>
</protein>
<gene>
    <name evidence="2" type="ORF">GCM10012287_07750</name>
</gene>
<dbReference type="Proteomes" id="UP000631535">
    <property type="component" value="Unassembled WGS sequence"/>
</dbReference>
<reference evidence="3" key="1">
    <citation type="journal article" date="2019" name="Int. J. Syst. Evol. Microbiol.">
        <title>The Global Catalogue of Microorganisms (GCM) 10K type strain sequencing project: providing services to taxonomists for standard genome sequencing and annotation.</title>
        <authorList>
            <consortium name="The Broad Institute Genomics Platform"/>
            <consortium name="The Broad Institute Genome Sequencing Center for Infectious Disease"/>
            <person name="Wu L."/>
            <person name="Ma J."/>
        </authorList>
    </citation>
    <scope>NUCLEOTIDE SEQUENCE [LARGE SCALE GENOMIC DNA]</scope>
    <source>
        <strain evidence="3">CGMCC 4.7178</strain>
    </source>
</reference>
<feature type="signal peptide" evidence="1">
    <location>
        <begin position="1"/>
        <end position="24"/>
    </location>
</feature>
<evidence type="ECO:0000256" key="1">
    <source>
        <dbReference type="SAM" id="SignalP"/>
    </source>
</evidence>
<dbReference type="RefSeq" id="WP_189035607.1">
    <property type="nucleotide sequence ID" value="NZ_BMMP01000002.1"/>
</dbReference>
<dbReference type="PROSITE" id="PS51257">
    <property type="entry name" value="PROKAR_LIPOPROTEIN"/>
    <property type="match status" value="1"/>
</dbReference>
<organism evidence="2 3">
    <name type="scientific">Streptomyces daqingensis</name>
    <dbReference type="NCBI Taxonomy" id="1472640"/>
    <lineage>
        <taxon>Bacteria</taxon>
        <taxon>Bacillati</taxon>
        <taxon>Actinomycetota</taxon>
        <taxon>Actinomycetes</taxon>
        <taxon>Kitasatosporales</taxon>
        <taxon>Streptomycetaceae</taxon>
        <taxon>Streptomyces</taxon>
    </lineage>
</organism>
<keyword evidence="1" id="KW-0732">Signal</keyword>
<evidence type="ECO:0000313" key="2">
    <source>
        <dbReference type="EMBL" id="GGO43781.1"/>
    </source>
</evidence>
<comment type="caution">
    <text evidence="2">The sequence shown here is derived from an EMBL/GenBank/DDBJ whole genome shotgun (WGS) entry which is preliminary data.</text>
</comment>
<name>A0ABQ2LVZ9_9ACTN</name>
<sequence>MRSRSALTLCIPALLVAAVGAGCADPQEAAENAKELKSDSRQIESNDDRSVIQLADGRWVEMRYRPGKGLIERHQRSTRGRWTTARTIHRTKAGPCRGIKLRARGDRVAAIADFGHACREDQAPDWSVAVVAEGELSDWDTDVEKGTDGWPRARFIDDGVRFVDKWHSGTRTLLWTPDGGFDKRTAWEGIRKSFVGTWRAEDGSHRVTLEQGGAKPPRVTITTSDGECEAHGQVDMIGDVVQLPYDMDKVKGRNPDALCPPENSMPKNLEFKGGSLRLTTSVESDDADGYRDKTLATYERVN</sequence>